<dbReference type="HOGENOM" id="CLU_274929_0_0_1"/>
<sequence length="1164" mass="127080">MTPVRVVVPDLAGMLYSMQGQFQSVAFGTSASANLFMPIQDVSPEDAGFTGASNPSTSCDATLFCVDLVFTSVFEADPFVLTRYDAKYPVSASISDGVDVALIQPVIIGGSANATNSTNQNRSDASPATWWRFSTAYSSSLIDLLLRFKQQSQLRSTKDQLLLHLVARLENEAMTLHSTIEAFSLYGNEIVAHETKRMESNRAQITVAIKRNATQRDVTVEDAHPLVPLVTASTEEYDGKWMYQQPQCLACASALYDCSITDLRTGECDFESSRAPLVACVRDTMGIDRAWFTTQLDQNDLGFEIPVHGLLSNCVDVLLTSENNGSAQPMQSLTDHAWWNGTMALSCLASRQCPVGPFRRAPDSSNTEETLLLTNTSAYVHTFNISDKTFSGYVEIRFESITSVVGHTITTEILTEASTSDDFVAAVTDALGRHDELSISCQKTFLVAENAWTVVLTYENLVLPRVVSEFKLLASVTAFDERHVTTNFAMLRVAVIEENQLVPVNTCAACATKLDACQQNELCRETILPCLITHLTHLAQNSSSIGAYDPQFGTVRVDFLAAVRTCTDNTSMATWNPVRNAFLCLARYQCAVSATNAAKATIVKIHNGTQVFTVSCKGEEDAGDDEIVALTFMRSARGLLQNFNFNTSVVNLPLYLRSFVLENGGDVTVRSSAFDAFDLSLRTLTLEYVSLLGNMPSIREDASFRSWIGNTSVQAYFEFTSDIDEDDAGVEDRGTRLDIDFLLALLREKALPLAPIGPPSNHTWMLAPECLQCSAALFACSPEDVANRTCSYNGMASAFGRCLRDQVPASVFQSLLSNNASNSSLQPRNIATDIGYCFWKATTTSGDPIALVATRKMNSDLGCFSATKCPFGPLDAIAPHSREVVLLDASSYVHLLRIHSKTFQVFLEYRFGDVVIGQVAFEDSISSLALVSNINSALVSSGVVARIRNFESEAAGTEWTIELHYNHVIVPSFSVRIGPATVPSFKSGIEQFFMKASPRLVVAPLDQLKLFHTSSANTTTNATCSACPSSKYLDECRKSHFCQHTMLPCIVDKLATASVAATDNALDMTSLLRACASSSSVNGSTFSNWWSPLSNLFTCYAKAQCPIDGTSALLSPDEAGFVETTPTFLKFTPGEEEVYIPVDEAQAQVFRTAYRLHSKELDPI</sequence>
<protein>
    <submittedName>
        <fullName evidence="1">Uncharacterized protein</fullName>
    </submittedName>
</protein>
<dbReference type="EMBL" id="GL376635">
    <property type="status" value="NOT_ANNOTATED_CDS"/>
    <property type="molecule type" value="Genomic_DNA"/>
</dbReference>
<dbReference type="EnsemblProtists" id="PYU1_T006832">
    <property type="protein sequence ID" value="PYU1_T006832"/>
    <property type="gene ID" value="PYU1_G006818"/>
</dbReference>
<evidence type="ECO:0000313" key="2">
    <source>
        <dbReference type="Proteomes" id="UP000019132"/>
    </source>
</evidence>
<dbReference type="InParanoid" id="K3WPE0"/>
<evidence type="ECO:0000313" key="1">
    <source>
        <dbReference type="EnsemblProtists" id="PYU1_T006832"/>
    </source>
</evidence>
<organism evidence="1 2">
    <name type="scientific">Globisporangium ultimum (strain ATCC 200006 / CBS 805.95 / DAOM BR144)</name>
    <name type="common">Pythium ultimum</name>
    <dbReference type="NCBI Taxonomy" id="431595"/>
    <lineage>
        <taxon>Eukaryota</taxon>
        <taxon>Sar</taxon>
        <taxon>Stramenopiles</taxon>
        <taxon>Oomycota</taxon>
        <taxon>Peronosporomycetes</taxon>
        <taxon>Pythiales</taxon>
        <taxon>Pythiaceae</taxon>
        <taxon>Globisporangium</taxon>
    </lineage>
</organism>
<dbReference type="STRING" id="431595.K3WPE0"/>
<reference evidence="2" key="1">
    <citation type="journal article" date="2010" name="Genome Biol.">
        <title>Genome sequence of the necrotrophic plant pathogen Pythium ultimum reveals original pathogenicity mechanisms and effector repertoire.</title>
        <authorList>
            <person name="Levesque C.A."/>
            <person name="Brouwer H."/>
            <person name="Cano L."/>
            <person name="Hamilton J.P."/>
            <person name="Holt C."/>
            <person name="Huitema E."/>
            <person name="Raffaele S."/>
            <person name="Robideau G.P."/>
            <person name="Thines M."/>
            <person name="Win J."/>
            <person name="Zerillo M.M."/>
            <person name="Beakes G.W."/>
            <person name="Boore J.L."/>
            <person name="Busam D."/>
            <person name="Dumas B."/>
            <person name="Ferriera S."/>
            <person name="Fuerstenberg S.I."/>
            <person name="Gachon C.M."/>
            <person name="Gaulin E."/>
            <person name="Govers F."/>
            <person name="Grenville-Briggs L."/>
            <person name="Horner N."/>
            <person name="Hostetler J."/>
            <person name="Jiang R.H."/>
            <person name="Johnson J."/>
            <person name="Krajaejun T."/>
            <person name="Lin H."/>
            <person name="Meijer H.J."/>
            <person name="Moore B."/>
            <person name="Morris P."/>
            <person name="Phuntmart V."/>
            <person name="Puiu D."/>
            <person name="Shetty J."/>
            <person name="Stajich J.E."/>
            <person name="Tripathy S."/>
            <person name="Wawra S."/>
            <person name="van West P."/>
            <person name="Whitty B.R."/>
            <person name="Coutinho P.M."/>
            <person name="Henrissat B."/>
            <person name="Martin F."/>
            <person name="Thomas P.D."/>
            <person name="Tyler B.M."/>
            <person name="De Vries R.P."/>
            <person name="Kamoun S."/>
            <person name="Yandell M."/>
            <person name="Tisserat N."/>
            <person name="Buell C.R."/>
        </authorList>
    </citation>
    <scope>NUCLEOTIDE SEQUENCE</scope>
    <source>
        <strain evidence="2">DAOM:BR144</strain>
    </source>
</reference>
<dbReference type="AlphaFoldDB" id="K3WPE0"/>
<proteinExistence type="predicted"/>
<keyword evidence="2" id="KW-1185">Reference proteome</keyword>
<accession>K3WPE0</accession>
<dbReference type="Proteomes" id="UP000019132">
    <property type="component" value="Unassembled WGS sequence"/>
</dbReference>
<reference evidence="1" key="3">
    <citation type="submission" date="2015-02" db="UniProtKB">
        <authorList>
            <consortium name="EnsemblProtists"/>
        </authorList>
    </citation>
    <scope>IDENTIFICATION</scope>
    <source>
        <strain evidence="1">DAOM BR144</strain>
    </source>
</reference>
<reference evidence="2" key="2">
    <citation type="submission" date="2010-04" db="EMBL/GenBank/DDBJ databases">
        <authorList>
            <person name="Buell R."/>
            <person name="Hamilton J."/>
            <person name="Hostetler J."/>
        </authorList>
    </citation>
    <scope>NUCLEOTIDE SEQUENCE [LARGE SCALE GENOMIC DNA]</scope>
    <source>
        <strain evidence="2">DAOM:BR144</strain>
    </source>
</reference>
<dbReference type="VEuPathDB" id="FungiDB:PYU1_G006818"/>
<name>K3WPE0_GLOUD</name>
<dbReference type="eggNOG" id="ENOG502REZ8">
    <property type="taxonomic scope" value="Eukaryota"/>
</dbReference>